<accession>A0A7L9WTG5</accession>
<dbReference type="PANTHER" id="PTHR44169:SF6">
    <property type="entry name" value="NADPH-DEPENDENT 1-ACYLDIHYDROXYACETONE PHOSPHATE REDUCTASE"/>
    <property type="match status" value="1"/>
</dbReference>
<evidence type="ECO:0000256" key="2">
    <source>
        <dbReference type="ARBA" id="ARBA00023002"/>
    </source>
</evidence>
<organism evidence="4 5">
    <name type="scientific">Pseudooceanicola spongiae</name>
    <dbReference type="NCBI Taxonomy" id="2613965"/>
    <lineage>
        <taxon>Bacteria</taxon>
        <taxon>Pseudomonadati</taxon>
        <taxon>Pseudomonadota</taxon>
        <taxon>Alphaproteobacteria</taxon>
        <taxon>Rhodobacterales</taxon>
        <taxon>Paracoccaceae</taxon>
        <taxon>Pseudooceanicola</taxon>
    </lineage>
</organism>
<name>A0A7L9WTG5_9RHOB</name>
<keyword evidence="2" id="KW-0560">Oxidoreductase</keyword>
<dbReference type="InterPro" id="IPR020904">
    <property type="entry name" value="Sc_DH/Rdtase_CS"/>
</dbReference>
<dbReference type="SUPFAM" id="SSF51735">
    <property type="entry name" value="NAD(P)-binding Rossmann-fold domains"/>
    <property type="match status" value="1"/>
</dbReference>
<evidence type="ECO:0000256" key="1">
    <source>
        <dbReference type="ARBA" id="ARBA00006484"/>
    </source>
</evidence>
<dbReference type="AlphaFoldDB" id="A0A7L9WTG5"/>
<gene>
    <name evidence="4" type="ORF">F3W81_19505</name>
</gene>
<dbReference type="Proteomes" id="UP000594118">
    <property type="component" value="Chromosome"/>
</dbReference>
<dbReference type="KEGG" id="pshq:F3W81_19505"/>
<dbReference type="EMBL" id="CP045201">
    <property type="protein sequence ID" value="QOL82818.1"/>
    <property type="molecule type" value="Genomic_DNA"/>
</dbReference>
<comment type="similarity">
    <text evidence="1 3">Belongs to the short-chain dehydrogenases/reductases (SDR) family.</text>
</comment>
<dbReference type="InterPro" id="IPR002347">
    <property type="entry name" value="SDR_fam"/>
</dbReference>
<dbReference type="Pfam" id="PF00106">
    <property type="entry name" value="adh_short"/>
    <property type="match status" value="1"/>
</dbReference>
<dbReference type="PROSITE" id="PS00061">
    <property type="entry name" value="ADH_SHORT"/>
    <property type="match status" value="1"/>
</dbReference>
<proteinExistence type="inferred from homology"/>
<dbReference type="Gene3D" id="3.40.50.720">
    <property type="entry name" value="NAD(P)-binding Rossmann-like Domain"/>
    <property type="match status" value="1"/>
</dbReference>
<keyword evidence="5" id="KW-1185">Reference proteome</keyword>
<dbReference type="GO" id="GO:0016491">
    <property type="term" value="F:oxidoreductase activity"/>
    <property type="evidence" value="ECO:0007669"/>
    <property type="project" value="UniProtKB-KW"/>
</dbReference>
<dbReference type="CDD" id="cd05374">
    <property type="entry name" value="17beta-HSD-like_SDR_c"/>
    <property type="match status" value="1"/>
</dbReference>
<dbReference type="PRINTS" id="PR00080">
    <property type="entry name" value="SDRFAMILY"/>
</dbReference>
<dbReference type="PANTHER" id="PTHR44169">
    <property type="entry name" value="NADPH-DEPENDENT 1-ACYLDIHYDROXYACETONE PHOSPHATE REDUCTASE"/>
    <property type="match status" value="1"/>
</dbReference>
<evidence type="ECO:0000313" key="4">
    <source>
        <dbReference type="EMBL" id="QOL82818.1"/>
    </source>
</evidence>
<evidence type="ECO:0000313" key="5">
    <source>
        <dbReference type="Proteomes" id="UP000594118"/>
    </source>
</evidence>
<reference evidence="4 5" key="1">
    <citation type="submission" date="2019-10" db="EMBL/GenBank/DDBJ databases">
        <title>Pseudopuniceibacterium sp. HQ09 islated from Antarctica.</title>
        <authorList>
            <person name="Liao L."/>
            <person name="Su S."/>
            <person name="Chen B."/>
            <person name="Yu Y."/>
        </authorList>
    </citation>
    <scope>NUCLEOTIDE SEQUENCE [LARGE SCALE GENOMIC DNA]</scope>
    <source>
        <strain evidence="4 5">HQ09</strain>
    </source>
</reference>
<evidence type="ECO:0000256" key="3">
    <source>
        <dbReference type="RuleBase" id="RU000363"/>
    </source>
</evidence>
<dbReference type="RefSeq" id="WP_193081168.1">
    <property type="nucleotide sequence ID" value="NZ_CP045201.1"/>
</dbReference>
<dbReference type="PRINTS" id="PR00081">
    <property type="entry name" value="GDHRDH"/>
</dbReference>
<protein>
    <submittedName>
        <fullName evidence="4">SDR family NAD(P)-dependent oxidoreductase</fullName>
    </submittedName>
</protein>
<sequence>MKTILITGCSSGIGRDAALGLKAHGWRVFASVRRPADMARLADEGLEALHLDYADQSSIEAAVAHVLSATGGRLDAVFNNGAFAIPGPLEDIPRDAMRAQFEVNLLGPHALTRAVIPAMRRQGHGRIVNCSSVLGLVAAPWRGPYNASKFALEGMTDTLRVELAGTGIHPILIEPGPIRTDFRKNAIAAFEHWVDWEASERAQDYRDWLLDKLYKRGASAGKPDRFELGPEAVTAKLIRALEDPRPKARYMVTTPTYSAAVIRRLLPARLIDRLVRNA</sequence>
<dbReference type="InterPro" id="IPR036291">
    <property type="entry name" value="NAD(P)-bd_dom_sf"/>
</dbReference>